<sequence>MGLTHRSADYTMIQQQNKAADLGDVTYVKRVSIGNINPNHPLNEEQQENQMALLNKCLNEYPKGRIIGKDISVGVFQVGDHQITLQRTTYHVGFLRKPVWLEKNK</sequence>
<organism evidence="1 2">
    <name type="scientific">Cyclobacterium lianum</name>
    <dbReference type="NCBI Taxonomy" id="388280"/>
    <lineage>
        <taxon>Bacteria</taxon>
        <taxon>Pseudomonadati</taxon>
        <taxon>Bacteroidota</taxon>
        <taxon>Cytophagia</taxon>
        <taxon>Cytophagales</taxon>
        <taxon>Cyclobacteriaceae</taxon>
        <taxon>Cyclobacterium</taxon>
    </lineage>
</organism>
<keyword evidence="2" id="KW-1185">Reference proteome</keyword>
<proteinExistence type="predicted"/>
<evidence type="ECO:0000313" key="2">
    <source>
        <dbReference type="Proteomes" id="UP000184513"/>
    </source>
</evidence>
<name>A0A1M7NFW5_9BACT</name>
<gene>
    <name evidence="1" type="ORF">SAMN04488057_105297</name>
</gene>
<evidence type="ECO:0000313" key="1">
    <source>
        <dbReference type="EMBL" id="SHN02681.1"/>
    </source>
</evidence>
<dbReference type="AlphaFoldDB" id="A0A1M7NFW5"/>
<dbReference type="EMBL" id="FRCY01000005">
    <property type="protein sequence ID" value="SHN02681.1"/>
    <property type="molecule type" value="Genomic_DNA"/>
</dbReference>
<reference evidence="1 2" key="1">
    <citation type="submission" date="2016-11" db="EMBL/GenBank/DDBJ databases">
        <authorList>
            <person name="Jaros S."/>
            <person name="Januszkiewicz K."/>
            <person name="Wedrychowicz H."/>
        </authorList>
    </citation>
    <scope>NUCLEOTIDE SEQUENCE [LARGE SCALE GENOMIC DNA]</scope>
    <source>
        <strain evidence="1 2">CGMCC 1.6102</strain>
    </source>
</reference>
<dbReference type="STRING" id="388280.SAMN04488057_105297"/>
<dbReference type="Proteomes" id="UP000184513">
    <property type="component" value="Unassembled WGS sequence"/>
</dbReference>
<protein>
    <submittedName>
        <fullName evidence="1">Uncharacterized protein</fullName>
    </submittedName>
</protein>
<accession>A0A1M7NFW5</accession>